<dbReference type="PANTHER" id="PTHR46297">
    <property type="entry name" value="ZINC FINGER CCCH-TYPE WITH G PATCH DOMAIN-CONTAINING PROTEIN"/>
    <property type="match status" value="1"/>
</dbReference>
<evidence type="ECO:0000256" key="2">
    <source>
        <dbReference type="ARBA" id="ARBA00023242"/>
    </source>
</evidence>
<evidence type="ECO:0000256" key="3">
    <source>
        <dbReference type="SAM" id="MobiDB-lite"/>
    </source>
</evidence>
<reference evidence="5" key="1">
    <citation type="submission" date="2022-11" db="UniProtKB">
        <authorList>
            <consortium name="WormBaseParasite"/>
        </authorList>
    </citation>
    <scope>IDENTIFICATION</scope>
</reference>
<comment type="subcellular location">
    <subcellularLocation>
        <location evidence="1">Nucleus</location>
    </subcellularLocation>
</comment>
<dbReference type="GO" id="GO:0005634">
    <property type="term" value="C:nucleus"/>
    <property type="evidence" value="ECO:0007669"/>
    <property type="project" value="UniProtKB-SubCell"/>
</dbReference>
<evidence type="ECO:0000313" key="5">
    <source>
        <dbReference type="WBParaSite" id="ACRNAN_Path_715.g2699.t1"/>
    </source>
</evidence>
<organism evidence="4 5">
    <name type="scientific">Acrobeloides nanus</name>
    <dbReference type="NCBI Taxonomy" id="290746"/>
    <lineage>
        <taxon>Eukaryota</taxon>
        <taxon>Metazoa</taxon>
        <taxon>Ecdysozoa</taxon>
        <taxon>Nematoda</taxon>
        <taxon>Chromadorea</taxon>
        <taxon>Rhabditida</taxon>
        <taxon>Tylenchina</taxon>
        <taxon>Cephalobomorpha</taxon>
        <taxon>Cephaloboidea</taxon>
        <taxon>Cephalobidae</taxon>
        <taxon>Acrobeloides</taxon>
    </lineage>
</organism>
<accession>A0A914CAU8</accession>
<keyword evidence="2" id="KW-0539">Nucleus</keyword>
<feature type="region of interest" description="Disordered" evidence="3">
    <location>
        <begin position="127"/>
        <end position="234"/>
    </location>
</feature>
<feature type="compositionally biased region" description="Polar residues" evidence="3">
    <location>
        <begin position="209"/>
        <end position="234"/>
    </location>
</feature>
<feature type="compositionally biased region" description="Polar residues" evidence="3">
    <location>
        <begin position="174"/>
        <end position="187"/>
    </location>
</feature>
<evidence type="ECO:0000313" key="4">
    <source>
        <dbReference type="Proteomes" id="UP000887540"/>
    </source>
</evidence>
<proteinExistence type="predicted"/>
<dbReference type="Proteomes" id="UP000887540">
    <property type="component" value="Unplaced"/>
</dbReference>
<evidence type="ECO:0000256" key="1">
    <source>
        <dbReference type="ARBA" id="ARBA00004123"/>
    </source>
</evidence>
<dbReference type="WBParaSite" id="ACRNAN_Path_715.g2699.t1">
    <property type="protein sequence ID" value="ACRNAN_Path_715.g2699.t1"/>
    <property type="gene ID" value="ACRNAN_Path_715.g2699"/>
</dbReference>
<keyword evidence="4" id="KW-1185">Reference proteome</keyword>
<feature type="compositionally biased region" description="Basic and acidic residues" evidence="3">
    <location>
        <begin position="140"/>
        <end position="173"/>
    </location>
</feature>
<protein>
    <submittedName>
        <fullName evidence="5">Survival of motor neuron-related-splicing factor 30</fullName>
    </submittedName>
</protein>
<name>A0A914CAU8_9BILA</name>
<dbReference type="AlphaFoldDB" id="A0A914CAU8"/>
<sequence length="234" mass="26320">MSNELENYRIQLQQVEAALVAEPSNEELLKLKEDLLEVIHLQEELLGETAGNSTSSATSNNVTEKITWKVGDRCLAPTKNGQKHVAVIDGISQDRVAITFTANGVKHMVRLAELSLAPAEEKPKNYIFKTNSSSKNSNPKSKEWQLERERRKLRAQKKEQRRKDIETVKEQQKNKWQQFNAKATSKNIKGLKRVPVSGSAPDAPKTNAERQTTISSRMNLSFGSTSRGNMESLF</sequence>